<evidence type="ECO:0000256" key="7">
    <source>
        <dbReference type="ARBA" id="ARBA00022840"/>
    </source>
</evidence>
<reference evidence="12" key="1">
    <citation type="submission" date="2018-05" db="EMBL/GenBank/DDBJ databases">
        <authorList>
            <person name="Lanie J.A."/>
            <person name="Ng W.-L."/>
            <person name="Kazmierczak K.M."/>
            <person name="Andrzejewski T.M."/>
            <person name="Davidsen T.M."/>
            <person name="Wayne K.J."/>
            <person name="Tettelin H."/>
            <person name="Glass J.I."/>
            <person name="Rusch D."/>
            <person name="Podicherti R."/>
            <person name="Tsui H.-C.T."/>
            <person name="Winkler M.E."/>
        </authorList>
    </citation>
    <scope>NUCLEOTIDE SEQUENCE</scope>
</reference>
<keyword evidence="5" id="KW-0548">Nucleotidyltransferase</keyword>
<dbReference type="Pfam" id="PF01467">
    <property type="entry name" value="CTP_transf_like"/>
    <property type="match status" value="1"/>
</dbReference>
<protein>
    <recommendedName>
        <fullName evidence="2">Phosphopantetheine adenylyltransferase</fullName>
        <ecNumber evidence="1">2.7.7.3</ecNumber>
    </recommendedName>
</protein>
<dbReference type="Gene3D" id="3.40.50.620">
    <property type="entry name" value="HUPs"/>
    <property type="match status" value="1"/>
</dbReference>
<sequence length="99" mass="10897">MESISAFPNVEVDSFKGLMVDHAVKHGAVAAIRGLRALSDFEFEFKMALMNRSLNDDIRTLFLMPHAKYTHVSSSMVKEAASLGGSVNEYVPTHVNKAL</sequence>
<evidence type="ECO:0000256" key="8">
    <source>
        <dbReference type="ARBA" id="ARBA00022842"/>
    </source>
</evidence>
<keyword evidence="8" id="KW-0460">Magnesium</keyword>
<evidence type="ECO:0000313" key="12">
    <source>
        <dbReference type="EMBL" id="SVD67104.1"/>
    </source>
</evidence>
<dbReference type="GO" id="GO:0004595">
    <property type="term" value="F:pantetheine-phosphate adenylyltransferase activity"/>
    <property type="evidence" value="ECO:0007669"/>
    <property type="project" value="UniProtKB-EC"/>
</dbReference>
<evidence type="ECO:0000256" key="4">
    <source>
        <dbReference type="ARBA" id="ARBA00022679"/>
    </source>
</evidence>
<comment type="catalytic activity">
    <reaction evidence="10">
        <text>(R)-4'-phosphopantetheine + ATP + H(+) = 3'-dephospho-CoA + diphosphate</text>
        <dbReference type="Rhea" id="RHEA:19801"/>
        <dbReference type="ChEBI" id="CHEBI:15378"/>
        <dbReference type="ChEBI" id="CHEBI:30616"/>
        <dbReference type="ChEBI" id="CHEBI:33019"/>
        <dbReference type="ChEBI" id="CHEBI:57328"/>
        <dbReference type="ChEBI" id="CHEBI:61723"/>
        <dbReference type="EC" id="2.7.7.3"/>
    </reaction>
</comment>
<dbReference type="InterPro" id="IPR001980">
    <property type="entry name" value="PPAT"/>
</dbReference>
<dbReference type="InterPro" id="IPR014729">
    <property type="entry name" value="Rossmann-like_a/b/a_fold"/>
</dbReference>
<dbReference type="AlphaFoldDB" id="A0A382X8A0"/>
<keyword evidence="9" id="KW-0173">Coenzyme A biosynthesis</keyword>
<evidence type="ECO:0000256" key="2">
    <source>
        <dbReference type="ARBA" id="ARBA00013868"/>
    </source>
</evidence>
<dbReference type="SUPFAM" id="SSF52374">
    <property type="entry name" value="Nucleotidylyl transferase"/>
    <property type="match status" value="1"/>
</dbReference>
<evidence type="ECO:0000256" key="1">
    <source>
        <dbReference type="ARBA" id="ARBA00012392"/>
    </source>
</evidence>
<dbReference type="GO" id="GO:0005524">
    <property type="term" value="F:ATP binding"/>
    <property type="evidence" value="ECO:0007669"/>
    <property type="project" value="UniProtKB-KW"/>
</dbReference>
<keyword evidence="4" id="KW-0808">Transferase</keyword>
<keyword evidence="6" id="KW-0547">Nucleotide-binding</keyword>
<evidence type="ECO:0000256" key="3">
    <source>
        <dbReference type="ARBA" id="ARBA00022490"/>
    </source>
</evidence>
<accession>A0A382X8A0</accession>
<feature type="domain" description="Cytidyltransferase-like" evidence="11">
    <location>
        <begin position="3"/>
        <end position="79"/>
    </location>
</feature>
<evidence type="ECO:0000256" key="6">
    <source>
        <dbReference type="ARBA" id="ARBA00022741"/>
    </source>
</evidence>
<dbReference type="GO" id="GO:0015937">
    <property type="term" value="P:coenzyme A biosynthetic process"/>
    <property type="evidence" value="ECO:0007669"/>
    <property type="project" value="UniProtKB-KW"/>
</dbReference>
<organism evidence="12">
    <name type="scientific">marine metagenome</name>
    <dbReference type="NCBI Taxonomy" id="408172"/>
    <lineage>
        <taxon>unclassified sequences</taxon>
        <taxon>metagenomes</taxon>
        <taxon>ecological metagenomes</taxon>
    </lineage>
</organism>
<proteinExistence type="predicted"/>
<dbReference type="NCBIfam" id="TIGR01510">
    <property type="entry name" value="coaD_prev_kdtB"/>
    <property type="match status" value="1"/>
</dbReference>
<evidence type="ECO:0000256" key="9">
    <source>
        <dbReference type="ARBA" id="ARBA00022993"/>
    </source>
</evidence>
<dbReference type="EMBL" id="UINC01165613">
    <property type="protein sequence ID" value="SVD67104.1"/>
    <property type="molecule type" value="Genomic_DNA"/>
</dbReference>
<evidence type="ECO:0000259" key="11">
    <source>
        <dbReference type="Pfam" id="PF01467"/>
    </source>
</evidence>
<dbReference type="PANTHER" id="PTHR21342:SF1">
    <property type="entry name" value="PHOSPHOPANTETHEINE ADENYLYLTRANSFERASE"/>
    <property type="match status" value="1"/>
</dbReference>
<evidence type="ECO:0000256" key="10">
    <source>
        <dbReference type="ARBA" id="ARBA00029346"/>
    </source>
</evidence>
<keyword evidence="3" id="KW-0963">Cytoplasm</keyword>
<dbReference type="PRINTS" id="PR01020">
    <property type="entry name" value="LPSBIOSNTHSS"/>
</dbReference>
<dbReference type="PANTHER" id="PTHR21342">
    <property type="entry name" value="PHOSPHOPANTETHEINE ADENYLYLTRANSFERASE"/>
    <property type="match status" value="1"/>
</dbReference>
<name>A0A382X8A0_9ZZZZ</name>
<dbReference type="InterPro" id="IPR004821">
    <property type="entry name" value="Cyt_trans-like"/>
</dbReference>
<dbReference type="EC" id="2.7.7.3" evidence="1"/>
<feature type="non-terminal residue" evidence="12">
    <location>
        <position position="99"/>
    </location>
</feature>
<gene>
    <name evidence="12" type="ORF">METZ01_LOCUS419958</name>
</gene>
<evidence type="ECO:0000256" key="5">
    <source>
        <dbReference type="ARBA" id="ARBA00022695"/>
    </source>
</evidence>
<keyword evidence="7" id="KW-0067">ATP-binding</keyword>